<feature type="compositionally biased region" description="Low complexity" evidence="4">
    <location>
        <begin position="70"/>
        <end position="84"/>
    </location>
</feature>
<accession>A0AAV5JTA6</accession>
<dbReference type="InterPro" id="IPR005202">
    <property type="entry name" value="TF_GRAS"/>
</dbReference>
<dbReference type="AlphaFoldDB" id="A0AAV5JTA6"/>
<dbReference type="PROSITE" id="PS50985">
    <property type="entry name" value="GRAS"/>
    <property type="match status" value="1"/>
</dbReference>
<dbReference type="PANTHER" id="PTHR31636">
    <property type="entry name" value="OSJNBA0084A10.13 PROTEIN-RELATED"/>
    <property type="match status" value="1"/>
</dbReference>
<name>A0AAV5JTA6_9ROSI</name>
<organism evidence="5 6">
    <name type="scientific">Rubroshorea leprosula</name>
    <dbReference type="NCBI Taxonomy" id="152421"/>
    <lineage>
        <taxon>Eukaryota</taxon>
        <taxon>Viridiplantae</taxon>
        <taxon>Streptophyta</taxon>
        <taxon>Embryophyta</taxon>
        <taxon>Tracheophyta</taxon>
        <taxon>Spermatophyta</taxon>
        <taxon>Magnoliopsida</taxon>
        <taxon>eudicotyledons</taxon>
        <taxon>Gunneridae</taxon>
        <taxon>Pentapetalae</taxon>
        <taxon>rosids</taxon>
        <taxon>malvids</taxon>
        <taxon>Malvales</taxon>
        <taxon>Dipterocarpaceae</taxon>
        <taxon>Rubroshorea</taxon>
    </lineage>
</organism>
<comment type="caution">
    <text evidence="5">The sequence shown here is derived from an EMBL/GenBank/DDBJ whole genome shotgun (WGS) entry which is preliminary data.</text>
</comment>
<feature type="compositionally biased region" description="Polar residues" evidence="4">
    <location>
        <begin position="157"/>
        <end position="183"/>
    </location>
</feature>
<keyword evidence="2" id="KW-0804">Transcription</keyword>
<keyword evidence="1" id="KW-0805">Transcription regulation</keyword>
<dbReference type="Pfam" id="PF03514">
    <property type="entry name" value="GRAS"/>
    <property type="match status" value="1"/>
</dbReference>
<feature type="region of interest" description="Leucine repeat II (LRII)" evidence="3">
    <location>
        <begin position="376"/>
        <end position="408"/>
    </location>
</feature>
<reference evidence="5 6" key="1">
    <citation type="journal article" date="2021" name="Commun. Biol.">
        <title>The genome of Shorea leprosula (Dipterocarpaceae) highlights the ecological relevance of drought in aseasonal tropical rainforests.</title>
        <authorList>
            <person name="Ng K.K.S."/>
            <person name="Kobayashi M.J."/>
            <person name="Fawcett J.A."/>
            <person name="Hatakeyama M."/>
            <person name="Paape T."/>
            <person name="Ng C.H."/>
            <person name="Ang C.C."/>
            <person name="Tnah L.H."/>
            <person name="Lee C.T."/>
            <person name="Nishiyama T."/>
            <person name="Sese J."/>
            <person name="O'Brien M.J."/>
            <person name="Copetti D."/>
            <person name="Mohd Noor M.I."/>
            <person name="Ong R.C."/>
            <person name="Putra M."/>
            <person name="Sireger I.Z."/>
            <person name="Indrioko S."/>
            <person name="Kosugi Y."/>
            <person name="Izuno A."/>
            <person name="Isagi Y."/>
            <person name="Lee S.L."/>
            <person name="Shimizu K.K."/>
        </authorList>
    </citation>
    <scope>NUCLEOTIDE SEQUENCE [LARGE SCALE GENOMIC DNA]</scope>
    <source>
        <strain evidence="5">214</strain>
    </source>
</reference>
<protein>
    <submittedName>
        <fullName evidence="5">Uncharacterized protein</fullName>
    </submittedName>
</protein>
<feature type="compositionally biased region" description="Polar residues" evidence="4">
    <location>
        <begin position="44"/>
        <end position="68"/>
    </location>
</feature>
<gene>
    <name evidence="5" type="ORF">SLEP1_g26492</name>
</gene>
<feature type="region of interest" description="Disordered" evidence="4">
    <location>
        <begin position="143"/>
        <end position="183"/>
    </location>
</feature>
<proteinExistence type="inferred from homology"/>
<sequence>MDSHQLFGCGVTGAGLSYSTSYSSVPSIPNRLFGSIKPDIGKSPNSPLSTQFDCDTVTSSLSDSQEQHSTTENPSGISSSSNSALESNSYFHQLGSSVDSWRDSLPIRPIGTLFSQDAISSQNIKYALQELEIALMAPDDEEEVTTPNMSYGEIGRPQTTGQRSRAWSQERQGSQVVRPQPSTSTVYRFGQSSEVAHIEKRQKALEELSLLSISPGNLKHLLIACAKAISENNMVEFDRLIEIARGAVSITGEPIQRLGAYMVEGLIARKEASGSNIYHALRCREPEGKDLLSYMHLLYEICPYLKFGYMAANGAIADACKSENHIHIIDYHIGQGTQWLTLLQALAARPGGAPHVRITGIDDPVSKYARGDGLCAVGRRLAALSEKFSITVEFHGLPVFAPDVTMDMLDVRPGEALVVNFPLELHHTPDESVDVNNPRDGLLRMIKSLSPKVVTLVEQESNTNTAPFLPRFIEALDYYLAMFESMDGTLPRDSKERINVEEHCLARDIVNVIACEGKERVERHELLGKWKSRFTMAGFRQYPLSSYVNSVIRTLLKSYSDHYTLVEKDGAMLLGWKDRNLISASAWH</sequence>
<comment type="caution">
    <text evidence="3">Lacks conserved residue(s) required for the propagation of feature annotation.</text>
</comment>
<evidence type="ECO:0000256" key="2">
    <source>
        <dbReference type="ARBA" id="ARBA00023163"/>
    </source>
</evidence>
<evidence type="ECO:0000256" key="1">
    <source>
        <dbReference type="ARBA" id="ARBA00023015"/>
    </source>
</evidence>
<evidence type="ECO:0000256" key="3">
    <source>
        <dbReference type="PROSITE-ProRule" id="PRU01191"/>
    </source>
</evidence>
<feature type="region of interest" description="SAW" evidence="3">
    <location>
        <begin position="514"/>
        <end position="588"/>
    </location>
</feature>
<keyword evidence="6" id="KW-1185">Reference proteome</keyword>
<feature type="region of interest" description="VHIID" evidence="3">
    <location>
        <begin position="295"/>
        <end position="360"/>
    </location>
</feature>
<evidence type="ECO:0000313" key="5">
    <source>
        <dbReference type="EMBL" id="GKV15733.1"/>
    </source>
</evidence>
<comment type="similarity">
    <text evidence="3">Belongs to the GRAS family.</text>
</comment>
<evidence type="ECO:0000313" key="6">
    <source>
        <dbReference type="Proteomes" id="UP001054252"/>
    </source>
</evidence>
<feature type="short sequence motif" description="VHIID" evidence="3">
    <location>
        <begin position="326"/>
        <end position="330"/>
    </location>
</feature>
<dbReference type="EMBL" id="BPVZ01000044">
    <property type="protein sequence ID" value="GKV15733.1"/>
    <property type="molecule type" value="Genomic_DNA"/>
</dbReference>
<feature type="region of interest" description="Leucine repeat I (LRI)" evidence="3">
    <location>
        <begin position="216"/>
        <end position="276"/>
    </location>
</feature>
<evidence type="ECO:0000256" key="4">
    <source>
        <dbReference type="SAM" id="MobiDB-lite"/>
    </source>
</evidence>
<dbReference type="Proteomes" id="UP001054252">
    <property type="component" value="Unassembled WGS sequence"/>
</dbReference>
<feature type="region of interest" description="Disordered" evidence="4">
    <location>
        <begin position="44"/>
        <end position="84"/>
    </location>
</feature>